<accession>A0A0C1H946</accession>
<dbReference type="EMBL" id="JUFZ01000027">
    <property type="protein sequence ID" value="KIC10657.1"/>
    <property type="molecule type" value="Genomic_DNA"/>
</dbReference>
<dbReference type="Proteomes" id="UP000031390">
    <property type="component" value="Unassembled WGS sequence"/>
</dbReference>
<dbReference type="AlphaFoldDB" id="A0A0C1H946"/>
<reference evidence="1 2" key="1">
    <citation type="submission" date="2014-12" db="EMBL/GenBank/DDBJ databases">
        <title>Genome sequence of Morococcus cerebrosus.</title>
        <authorList>
            <person name="Shin S.-K."/>
            <person name="Yi H."/>
        </authorList>
    </citation>
    <scope>NUCLEOTIDE SEQUENCE [LARGE SCALE GENOMIC DNA]</scope>
    <source>
        <strain evidence="1 2">CIP 81.93</strain>
    </source>
</reference>
<gene>
    <name evidence="1" type="ORF">MCC93_06770</name>
</gene>
<evidence type="ECO:0000313" key="1">
    <source>
        <dbReference type="EMBL" id="KIC10657.1"/>
    </source>
</evidence>
<evidence type="ECO:0000313" key="2">
    <source>
        <dbReference type="Proteomes" id="UP000031390"/>
    </source>
</evidence>
<comment type="caution">
    <text evidence="1">The sequence shown here is derived from an EMBL/GenBank/DDBJ whole genome shotgun (WGS) entry which is preliminary data.</text>
</comment>
<name>A0A0C1H946_9NEIS</name>
<organism evidence="1 2">
    <name type="scientific">Morococcus cerebrosus</name>
    <dbReference type="NCBI Taxonomy" id="1056807"/>
    <lineage>
        <taxon>Bacteria</taxon>
        <taxon>Pseudomonadati</taxon>
        <taxon>Pseudomonadota</taxon>
        <taxon>Betaproteobacteria</taxon>
        <taxon>Neisseriales</taxon>
        <taxon>Neisseriaceae</taxon>
        <taxon>Morococcus</taxon>
    </lineage>
</organism>
<protein>
    <submittedName>
        <fullName evidence="1">Choline transporter</fullName>
    </submittedName>
</protein>
<proteinExistence type="predicted"/>
<sequence>MSFIFFGIAARSRHILSARKSRADYTLGTRTNKGRLKFGFHDENLFRRPFSVEGIKQTNVPQRERFWL</sequence>